<dbReference type="GO" id="GO:0005506">
    <property type="term" value="F:iron ion binding"/>
    <property type="evidence" value="ECO:0007669"/>
    <property type="project" value="InterPro"/>
</dbReference>
<dbReference type="PANTHER" id="PTHR46696">
    <property type="entry name" value="P450, PUTATIVE (EUROFUNG)-RELATED"/>
    <property type="match status" value="1"/>
</dbReference>
<comment type="similarity">
    <text evidence="2">Belongs to the cytochrome P450 family.</text>
</comment>
<dbReference type="OrthoDB" id="4258484at2"/>
<keyword evidence="3" id="KW-0560">Oxidoreductase</keyword>
<evidence type="ECO:0000256" key="2">
    <source>
        <dbReference type="ARBA" id="ARBA00010617"/>
    </source>
</evidence>
<dbReference type="EC" id="1.14.-.-" evidence="3"/>
<reference evidence="3 4" key="1">
    <citation type="submission" date="2018-06" db="EMBL/GenBank/DDBJ databases">
        <authorList>
            <consortium name="Pathogen Informatics"/>
            <person name="Doyle S."/>
        </authorList>
    </citation>
    <scope>NUCLEOTIDE SEQUENCE [LARGE SCALE GENOMIC DNA]</scope>
    <source>
        <strain evidence="3 4">NCTC13315</strain>
    </source>
</reference>
<sequence>MKAYTLMELKQSTTPQEFAHHLCEMGPLFWWEPGKFWVITQYDLAKQVLLSQDFSCDRSPFFISRMPEMDLSLIQDFFKVVSKMMVMSDAPEHTSRRRICYHGFTVQKLTELKPLIQKTLSACLTKFTPNKSFDFVKEVAQVIPSTTLAELFAIPEQERLDFYNWSNNMTQFFGGSTTYFNEDGIKVNNSAQNLYNYFADLIHRKRANPSDDFLSILLQHQAHFNLSDDEIISQAIMMLVAGQVTTTDQVCNNLYLLLSTPGLWQTIANQPEHLDSYIEEANRLDPAVTFIFRVTKNDTYLGEQFIKAGSVIFISTHAINRDPAYFPNPDTVSLASRSNAHVSYGYGGHFCLGAKLARIEMNLIFKTLLQNYPTLKLDKCLPAIRKHHSLSFSGFEQLWLAT</sequence>
<keyword evidence="4" id="KW-1185">Reference proteome</keyword>
<dbReference type="Pfam" id="PF00067">
    <property type="entry name" value="p450"/>
    <property type="match status" value="1"/>
</dbReference>
<protein>
    <submittedName>
        <fullName evidence="3">Cytochrome P450 107B1</fullName>
        <ecNumber evidence="3">1.14.-.-</ecNumber>
    </submittedName>
</protein>
<accession>A0A378HY99</accession>
<dbReference type="PRINTS" id="PR00359">
    <property type="entry name" value="BP450"/>
</dbReference>
<dbReference type="InterPro" id="IPR002397">
    <property type="entry name" value="Cyt_P450_B"/>
</dbReference>
<dbReference type="PANTHER" id="PTHR46696:SF1">
    <property type="entry name" value="CYTOCHROME P450 YJIB-RELATED"/>
    <property type="match status" value="1"/>
</dbReference>
<proteinExistence type="inferred from homology"/>
<comment type="cofactor">
    <cofactor evidence="1">
        <name>heme</name>
        <dbReference type="ChEBI" id="CHEBI:30413"/>
    </cofactor>
</comment>
<name>A0A378HY99_9GAMM</name>
<dbReference type="GO" id="GO:0004497">
    <property type="term" value="F:monooxygenase activity"/>
    <property type="evidence" value="ECO:0007669"/>
    <property type="project" value="InterPro"/>
</dbReference>
<gene>
    <name evidence="3" type="ORF">NCTC13315_00388</name>
</gene>
<dbReference type="AlphaFoldDB" id="A0A378HY99"/>
<dbReference type="RefSeq" id="WP_115301656.1">
    <property type="nucleotide sequence ID" value="NZ_CAAAHO010000006.1"/>
</dbReference>
<dbReference type="GO" id="GO:0016705">
    <property type="term" value="F:oxidoreductase activity, acting on paired donors, with incorporation or reduction of molecular oxygen"/>
    <property type="evidence" value="ECO:0007669"/>
    <property type="project" value="InterPro"/>
</dbReference>
<dbReference type="GO" id="GO:0020037">
    <property type="term" value="F:heme binding"/>
    <property type="evidence" value="ECO:0007669"/>
    <property type="project" value="InterPro"/>
</dbReference>
<dbReference type="EMBL" id="UGNV01000001">
    <property type="protein sequence ID" value="STX27867.1"/>
    <property type="molecule type" value="Genomic_DNA"/>
</dbReference>
<dbReference type="InterPro" id="IPR001128">
    <property type="entry name" value="Cyt_P450"/>
</dbReference>
<evidence type="ECO:0000256" key="1">
    <source>
        <dbReference type="ARBA" id="ARBA00001971"/>
    </source>
</evidence>
<dbReference type="Gene3D" id="1.10.630.10">
    <property type="entry name" value="Cytochrome P450"/>
    <property type="match status" value="1"/>
</dbReference>
<dbReference type="InterPro" id="IPR036396">
    <property type="entry name" value="Cyt_P450_sf"/>
</dbReference>
<evidence type="ECO:0000313" key="3">
    <source>
        <dbReference type="EMBL" id="STX27867.1"/>
    </source>
</evidence>
<dbReference type="Proteomes" id="UP000254968">
    <property type="component" value="Unassembled WGS sequence"/>
</dbReference>
<evidence type="ECO:0000313" key="4">
    <source>
        <dbReference type="Proteomes" id="UP000254968"/>
    </source>
</evidence>
<organism evidence="3 4">
    <name type="scientific">Legionella beliardensis</name>
    <dbReference type="NCBI Taxonomy" id="91822"/>
    <lineage>
        <taxon>Bacteria</taxon>
        <taxon>Pseudomonadati</taxon>
        <taxon>Pseudomonadota</taxon>
        <taxon>Gammaproteobacteria</taxon>
        <taxon>Legionellales</taxon>
        <taxon>Legionellaceae</taxon>
        <taxon>Legionella</taxon>
    </lineage>
</organism>
<dbReference type="SUPFAM" id="SSF48264">
    <property type="entry name" value="Cytochrome P450"/>
    <property type="match status" value="1"/>
</dbReference>